<feature type="transmembrane region" description="Helical" evidence="1">
    <location>
        <begin position="14"/>
        <end position="33"/>
    </location>
</feature>
<organism evidence="2 3">
    <name type="scientific">Alkalibacillus salilacus</name>
    <dbReference type="NCBI Taxonomy" id="284582"/>
    <lineage>
        <taxon>Bacteria</taxon>
        <taxon>Bacillati</taxon>
        <taxon>Bacillota</taxon>
        <taxon>Bacilli</taxon>
        <taxon>Bacillales</taxon>
        <taxon>Bacillaceae</taxon>
        <taxon>Alkalibacillus</taxon>
    </lineage>
</organism>
<evidence type="ECO:0008006" key="4">
    <source>
        <dbReference type="Google" id="ProtNLM"/>
    </source>
</evidence>
<keyword evidence="3" id="KW-1185">Reference proteome</keyword>
<keyword evidence="1" id="KW-1133">Transmembrane helix</keyword>
<dbReference type="EMBL" id="JAUSTQ010000007">
    <property type="protein sequence ID" value="MDQ0159990.1"/>
    <property type="molecule type" value="Genomic_DNA"/>
</dbReference>
<feature type="transmembrane region" description="Helical" evidence="1">
    <location>
        <begin position="39"/>
        <end position="57"/>
    </location>
</feature>
<evidence type="ECO:0000256" key="1">
    <source>
        <dbReference type="SAM" id="Phobius"/>
    </source>
</evidence>
<feature type="transmembrane region" description="Helical" evidence="1">
    <location>
        <begin position="69"/>
        <end position="89"/>
    </location>
</feature>
<evidence type="ECO:0000313" key="2">
    <source>
        <dbReference type="EMBL" id="MDQ0159990.1"/>
    </source>
</evidence>
<dbReference type="Proteomes" id="UP001224359">
    <property type="component" value="Unassembled WGS sequence"/>
</dbReference>
<protein>
    <recommendedName>
        <fullName evidence="4">Cytochrome C oxidase subunit IV</fullName>
    </recommendedName>
</protein>
<proteinExistence type="predicted"/>
<name>A0ABT9VGQ2_9BACI</name>
<keyword evidence="1" id="KW-0472">Membrane</keyword>
<reference evidence="2 3" key="1">
    <citation type="submission" date="2023-07" db="EMBL/GenBank/DDBJ databases">
        <title>Genomic Encyclopedia of Type Strains, Phase IV (KMG-IV): sequencing the most valuable type-strain genomes for metagenomic binning, comparative biology and taxonomic classification.</title>
        <authorList>
            <person name="Goeker M."/>
        </authorList>
    </citation>
    <scope>NUCLEOTIDE SEQUENCE [LARGE SCALE GENOMIC DNA]</scope>
    <source>
        <strain evidence="2 3">DSM 16460</strain>
    </source>
</reference>
<dbReference type="RefSeq" id="WP_306976880.1">
    <property type="nucleotide sequence ID" value="NZ_JAUSTQ010000007.1"/>
</dbReference>
<gene>
    <name evidence="2" type="ORF">J2S77_001977</name>
</gene>
<comment type="caution">
    <text evidence="2">The sequence shown here is derived from an EMBL/GenBank/DDBJ whole genome shotgun (WGS) entry which is preliminary data.</text>
</comment>
<evidence type="ECO:0000313" key="3">
    <source>
        <dbReference type="Proteomes" id="UP001224359"/>
    </source>
</evidence>
<keyword evidence="1" id="KW-0812">Transmembrane</keyword>
<sequence>MDGELTRRENVIRVCYYVIITMMTLLAVGYLFGDDRPFTDTYGFLWLAGALLVRSVYDYYHHVKKDHKNWVIFDVSFIILIVAVMIWTVW</sequence>
<accession>A0ABT9VGQ2</accession>